<dbReference type="EMBL" id="RBNL01001072">
    <property type="protein sequence ID" value="RML93574.1"/>
    <property type="molecule type" value="Genomic_DNA"/>
</dbReference>
<proteinExistence type="predicted"/>
<dbReference type="Proteomes" id="UP000282378">
    <property type="component" value="Unassembled WGS sequence"/>
</dbReference>
<dbReference type="AlphaFoldDB" id="A0A3M2ZZF6"/>
<comment type="caution">
    <text evidence="1">The sequence shown here is derived from an EMBL/GenBank/DDBJ whole genome shotgun (WGS) entry which is preliminary data.</text>
</comment>
<sequence length="63" mass="6685">MHCTNLPPSSACISGIMADMICRPLSKFFSITQASYSATCSLGRKLEPAHTQLLAPQAKNSSA</sequence>
<name>A0A3M2ZZF6_PSEYM</name>
<accession>A0A3M2ZZF6</accession>
<gene>
    <name evidence="1" type="ORF">APX70_200222</name>
</gene>
<reference evidence="1 2" key="1">
    <citation type="submission" date="2018-08" db="EMBL/GenBank/DDBJ databases">
        <title>Recombination of ecologically and evolutionarily significant loci maintains genetic cohesion in the Pseudomonas syringae species complex.</title>
        <authorList>
            <person name="Dillon M."/>
            <person name="Thakur S."/>
            <person name="Almeida R.N.D."/>
            <person name="Weir B.S."/>
            <person name="Guttman D.S."/>
        </authorList>
    </citation>
    <scope>NUCLEOTIDE SEQUENCE [LARGE SCALE GENOMIC DNA]</scope>
    <source>
        <strain evidence="1 2">88_10</strain>
    </source>
</reference>
<organism evidence="1 2">
    <name type="scientific">Pseudomonas syringae pv. maculicola</name>
    <dbReference type="NCBI Taxonomy" id="59511"/>
    <lineage>
        <taxon>Bacteria</taxon>
        <taxon>Pseudomonadati</taxon>
        <taxon>Pseudomonadota</taxon>
        <taxon>Gammaproteobacteria</taxon>
        <taxon>Pseudomonadales</taxon>
        <taxon>Pseudomonadaceae</taxon>
        <taxon>Pseudomonas</taxon>
    </lineage>
</organism>
<evidence type="ECO:0000313" key="1">
    <source>
        <dbReference type="EMBL" id="RML93574.1"/>
    </source>
</evidence>
<evidence type="ECO:0000313" key="2">
    <source>
        <dbReference type="Proteomes" id="UP000282378"/>
    </source>
</evidence>
<protein>
    <submittedName>
        <fullName evidence="1">Uncharacterized protein</fullName>
    </submittedName>
</protein>